<evidence type="ECO:0000313" key="3">
    <source>
        <dbReference type="Proteomes" id="UP000315648"/>
    </source>
</evidence>
<dbReference type="SUPFAM" id="SSF54001">
    <property type="entry name" value="Cysteine proteinases"/>
    <property type="match status" value="1"/>
</dbReference>
<dbReference type="Proteomes" id="UP000315648">
    <property type="component" value="Unassembled WGS sequence"/>
</dbReference>
<organism evidence="2 3">
    <name type="scientific">Rariglobus hedericola</name>
    <dbReference type="NCBI Taxonomy" id="2597822"/>
    <lineage>
        <taxon>Bacteria</taxon>
        <taxon>Pseudomonadati</taxon>
        <taxon>Verrucomicrobiota</taxon>
        <taxon>Opitutia</taxon>
        <taxon>Opitutales</taxon>
        <taxon>Opitutaceae</taxon>
        <taxon>Rariglobus</taxon>
    </lineage>
</organism>
<dbReference type="Pfam" id="PF01841">
    <property type="entry name" value="Transglut_core"/>
    <property type="match status" value="1"/>
</dbReference>
<dbReference type="Gene3D" id="3.10.620.30">
    <property type="match status" value="1"/>
</dbReference>
<evidence type="ECO:0000259" key="1">
    <source>
        <dbReference type="SMART" id="SM00460"/>
    </source>
</evidence>
<protein>
    <submittedName>
        <fullName evidence="2">Transglutaminase family protein</fullName>
    </submittedName>
</protein>
<dbReference type="InterPro" id="IPR013589">
    <property type="entry name" value="Bac_transglu_N"/>
</dbReference>
<dbReference type="PANTHER" id="PTHR33490:SF1">
    <property type="entry name" value="SLL1233 PROTEIN"/>
    <property type="match status" value="1"/>
</dbReference>
<proteinExistence type="predicted"/>
<dbReference type="RefSeq" id="WP_144354263.1">
    <property type="nucleotide sequence ID" value="NZ_CBCRVV010000010.1"/>
</dbReference>
<gene>
    <name evidence="2" type="ORF">FPL22_17135</name>
</gene>
<dbReference type="OrthoDB" id="9787782at2"/>
<dbReference type="InterPro" id="IPR038765">
    <property type="entry name" value="Papain-like_cys_pep_sf"/>
</dbReference>
<dbReference type="EMBL" id="VMBG01000004">
    <property type="protein sequence ID" value="TSJ75121.1"/>
    <property type="molecule type" value="Genomic_DNA"/>
</dbReference>
<evidence type="ECO:0000313" key="2">
    <source>
        <dbReference type="EMBL" id="TSJ75121.1"/>
    </source>
</evidence>
<sequence length="285" mass="32719">MKLKVSHLTRYEYDREVSYSPHLIYMRPRDSALLRVNHFHFNISPDSKIVWTRDYYDNLLAWAHFWERSATLSIRAEFEVETLDTNPFDFILKPYAFTFPFEYEALHKFNLTPYITPPFDETQAILRNWLDEHFVDRPKETLPFLVALNTLVHQTLTYNRRYEKGIQPSTTTLALGTGSCRDYAVLFVELCRTLGLAARFVSGYLYDPSPDSAAYGAMHAWAEVYLPGAGWKGLDPTNGMFCDDSFIPVAHAAIAESVNPIQGSYYSPDPVPSKLAHSIIVEKIT</sequence>
<keyword evidence="3" id="KW-1185">Reference proteome</keyword>
<accession>A0A556QET1</accession>
<dbReference type="AlphaFoldDB" id="A0A556QET1"/>
<dbReference type="SMART" id="SM00460">
    <property type="entry name" value="TGc"/>
    <property type="match status" value="1"/>
</dbReference>
<dbReference type="InterPro" id="IPR002931">
    <property type="entry name" value="Transglutaminase-like"/>
</dbReference>
<comment type="caution">
    <text evidence="2">The sequence shown here is derived from an EMBL/GenBank/DDBJ whole genome shotgun (WGS) entry which is preliminary data.</text>
</comment>
<name>A0A556QET1_9BACT</name>
<dbReference type="Pfam" id="PF08379">
    <property type="entry name" value="Bact_transglu_N"/>
    <property type="match status" value="1"/>
</dbReference>
<feature type="domain" description="Transglutaminase-like" evidence="1">
    <location>
        <begin position="172"/>
        <end position="238"/>
    </location>
</feature>
<reference evidence="2 3" key="1">
    <citation type="submission" date="2019-07" db="EMBL/GenBank/DDBJ databases">
        <title>Description of 53C-WASEF.</title>
        <authorList>
            <person name="Pitt A."/>
            <person name="Hahn M.W."/>
        </authorList>
    </citation>
    <scope>NUCLEOTIDE SEQUENCE [LARGE SCALE GENOMIC DNA]</scope>
    <source>
        <strain evidence="2 3">53C-WASEF</strain>
    </source>
</reference>
<dbReference type="PANTHER" id="PTHR33490">
    <property type="entry name" value="BLR5614 PROTEIN-RELATED"/>
    <property type="match status" value="1"/>
</dbReference>